<reference evidence="2" key="2">
    <citation type="submission" date="2015-01" db="EMBL/GenBank/DDBJ databases">
        <title>Evolutionary Origins and Diversification of the Mycorrhizal Mutualists.</title>
        <authorList>
            <consortium name="DOE Joint Genome Institute"/>
            <consortium name="Mycorrhizal Genomics Consortium"/>
            <person name="Kohler A."/>
            <person name="Kuo A."/>
            <person name="Nagy L.G."/>
            <person name="Floudas D."/>
            <person name="Copeland A."/>
            <person name="Barry K.W."/>
            <person name="Cichocki N."/>
            <person name="Veneault-Fourrey C."/>
            <person name="LaButti K."/>
            <person name="Lindquist E.A."/>
            <person name="Lipzen A."/>
            <person name="Lundell T."/>
            <person name="Morin E."/>
            <person name="Murat C."/>
            <person name="Riley R."/>
            <person name="Ohm R."/>
            <person name="Sun H."/>
            <person name="Tunlid A."/>
            <person name="Henrissat B."/>
            <person name="Grigoriev I.V."/>
            <person name="Hibbett D.S."/>
            <person name="Martin F."/>
        </authorList>
    </citation>
    <scope>NUCLEOTIDE SEQUENCE [LARGE SCALE GENOMIC DNA]</scope>
    <source>
        <strain evidence="2">ATCC 200175</strain>
    </source>
</reference>
<dbReference type="Proteomes" id="UP000053647">
    <property type="component" value="Unassembled WGS sequence"/>
</dbReference>
<keyword evidence="2" id="KW-1185">Reference proteome</keyword>
<organism evidence="1 2">
    <name type="scientific">Paxillus involutus ATCC 200175</name>
    <dbReference type="NCBI Taxonomy" id="664439"/>
    <lineage>
        <taxon>Eukaryota</taxon>
        <taxon>Fungi</taxon>
        <taxon>Dikarya</taxon>
        <taxon>Basidiomycota</taxon>
        <taxon>Agaricomycotina</taxon>
        <taxon>Agaricomycetes</taxon>
        <taxon>Agaricomycetidae</taxon>
        <taxon>Boletales</taxon>
        <taxon>Paxilineae</taxon>
        <taxon>Paxillaceae</taxon>
        <taxon>Paxillus</taxon>
    </lineage>
</organism>
<dbReference type="HOGENOM" id="CLU_2413906_0_0_1"/>
<proteinExistence type="predicted"/>
<dbReference type="AlphaFoldDB" id="A0A0C9U7C3"/>
<accession>A0A0C9U7C3</accession>
<dbReference type="OrthoDB" id="10421192at2759"/>
<protein>
    <submittedName>
        <fullName evidence="1">Unplaced genomic scaffold PAXINscaffold_17, whole genome shotgun sequence</fullName>
    </submittedName>
</protein>
<dbReference type="EMBL" id="KN819339">
    <property type="protein sequence ID" value="KIJ15041.1"/>
    <property type="molecule type" value="Genomic_DNA"/>
</dbReference>
<evidence type="ECO:0000313" key="1">
    <source>
        <dbReference type="EMBL" id="KIJ15041.1"/>
    </source>
</evidence>
<sequence length="92" mass="10420">MLAFITGVVEIITRYLLHLTLYDMIRSSSNFEDVKAVLNERTNWTIEVLRSVLAIPLANGSHFVTLCSLLFLIMAESIHLNYGRLTPRALKA</sequence>
<name>A0A0C9U7C3_PAXIN</name>
<gene>
    <name evidence="1" type="ORF">PAXINDRAFT_12302</name>
</gene>
<evidence type="ECO:0000313" key="2">
    <source>
        <dbReference type="Proteomes" id="UP000053647"/>
    </source>
</evidence>
<reference evidence="1 2" key="1">
    <citation type="submission" date="2014-06" db="EMBL/GenBank/DDBJ databases">
        <authorList>
            <consortium name="DOE Joint Genome Institute"/>
            <person name="Kuo A."/>
            <person name="Kohler A."/>
            <person name="Nagy L.G."/>
            <person name="Floudas D."/>
            <person name="Copeland A."/>
            <person name="Barry K.W."/>
            <person name="Cichocki N."/>
            <person name="Veneault-Fourrey C."/>
            <person name="LaButti K."/>
            <person name="Lindquist E.A."/>
            <person name="Lipzen A."/>
            <person name="Lundell T."/>
            <person name="Morin E."/>
            <person name="Murat C."/>
            <person name="Sun H."/>
            <person name="Tunlid A."/>
            <person name="Henrissat B."/>
            <person name="Grigoriev I.V."/>
            <person name="Hibbett D.S."/>
            <person name="Martin F."/>
            <person name="Nordberg H.P."/>
            <person name="Cantor M.N."/>
            <person name="Hua S.X."/>
        </authorList>
    </citation>
    <scope>NUCLEOTIDE SEQUENCE [LARGE SCALE GENOMIC DNA]</scope>
    <source>
        <strain evidence="1 2">ATCC 200175</strain>
    </source>
</reference>